<name>A0AA88LEE4_ARTSF</name>
<evidence type="ECO:0000313" key="1">
    <source>
        <dbReference type="EMBL" id="KAK2727497.1"/>
    </source>
</evidence>
<evidence type="ECO:0000313" key="2">
    <source>
        <dbReference type="Proteomes" id="UP001187531"/>
    </source>
</evidence>
<organism evidence="1 2">
    <name type="scientific">Artemia franciscana</name>
    <name type="common">Brine shrimp</name>
    <name type="synonym">Artemia sanfranciscana</name>
    <dbReference type="NCBI Taxonomy" id="6661"/>
    <lineage>
        <taxon>Eukaryota</taxon>
        <taxon>Metazoa</taxon>
        <taxon>Ecdysozoa</taxon>
        <taxon>Arthropoda</taxon>
        <taxon>Crustacea</taxon>
        <taxon>Branchiopoda</taxon>
        <taxon>Anostraca</taxon>
        <taxon>Artemiidae</taxon>
        <taxon>Artemia</taxon>
    </lineage>
</organism>
<proteinExistence type="predicted"/>
<keyword evidence="2" id="KW-1185">Reference proteome</keyword>
<sequence>MVLNSSGTELYNSLIIVSEESFRQDCLFVQHFAKTWRDNSETIDSLVFFSYCSVVEIRANKADCEPGNAAASLDTFSAENAFEIEL</sequence>
<accession>A0AA88LEE4</accession>
<reference evidence="1" key="1">
    <citation type="submission" date="2023-07" db="EMBL/GenBank/DDBJ databases">
        <title>Chromosome-level genome assembly of Artemia franciscana.</title>
        <authorList>
            <person name="Jo E."/>
        </authorList>
    </citation>
    <scope>NUCLEOTIDE SEQUENCE</scope>
    <source>
        <tissue evidence="1">Whole body</tissue>
    </source>
</reference>
<gene>
    <name evidence="1" type="ORF">QYM36_008105</name>
</gene>
<comment type="caution">
    <text evidence="1">The sequence shown here is derived from an EMBL/GenBank/DDBJ whole genome shotgun (WGS) entry which is preliminary data.</text>
</comment>
<dbReference type="AlphaFoldDB" id="A0AA88LEE4"/>
<protein>
    <submittedName>
        <fullName evidence="1">Uncharacterized protein</fullName>
    </submittedName>
</protein>
<dbReference type="Proteomes" id="UP001187531">
    <property type="component" value="Unassembled WGS sequence"/>
</dbReference>
<dbReference type="EMBL" id="JAVRJZ010000001">
    <property type="protein sequence ID" value="KAK2727497.1"/>
    <property type="molecule type" value="Genomic_DNA"/>
</dbReference>